<proteinExistence type="predicted"/>
<dbReference type="AlphaFoldDB" id="A0ABD1PYC1"/>
<keyword evidence="2" id="KW-1185">Reference proteome</keyword>
<protein>
    <submittedName>
        <fullName evidence="1">Uncharacterized protein</fullName>
    </submittedName>
</protein>
<sequence>MRRANSDDNETDSNWIGLIRVCLGSILEDPNPQNDPSFLREDRIDPQTDLLAASVAEDLGGWWQRVMKDEEMWQSEMVMSDLKWWCRYGVKSDLIVGCSVVVVEIVDNSSGGNRVTKCVVVLWRVVANFAVVCGGCGLWSCR</sequence>
<gene>
    <name evidence="1" type="ORF">Fot_50503</name>
</gene>
<evidence type="ECO:0000313" key="2">
    <source>
        <dbReference type="Proteomes" id="UP001604277"/>
    </source>
</evidence>
<comment type="caution">
    <text evidence="1">The sequence shown here is derived from an EMBL/GenBank/DDBJ whole genome shotgun (WGS) entry which is preliminary data.</text>
</comment>
<organism evidence="1 2">
    <name type="scientific">Forsythia ovata</name>
    <dbReference type="NCBI Taxonomy" id="205694"/>
    <lineage>
        <taxon>Eukaryota</taxon>
        <taxon>Viridiplantae</taxon>
        <taxon>Streptophyta</taxon>
        <taxon>Embryophyta</taxon>
        <taxon>Tracheophyta</taxon>
        <taxon>Spermatophyta</taxon>
        <taxon>Magnoliopsida</taxon>
        <taxon>eudicotyledons</taxon>
        <taxon>Gunneridae</taxon>
        <taxon>Pentapetalae</taxon>
        <taxon>asterids</taxon>
        <taxon>lamiids</taxon>
        <taxon>Lamiales</taxon>
        <taxon>Oleaceae</taxon>
        <taxon>Forsythieae</taxon>
        <taxon>Forsythia</taxon>
    </lineage>
</organism>
<dbReference type="EMBL" id="JBFOLJ010000016">
    <property type="protein sequence ID" value="KAL2468927.1"/>
    <property type="molecule type" value="Genomic_DNA"/>
</dbReference>
<dbReference type="Proteomes" id="UP001604277">
    <property type="component" value="Unassembled WGS sequence"/>
</dbReference>
<evidence type="ECO:0000313" key="1">
    <source>
        <dbReference type="EMBL" id="KAL2468927.1"/>
    </source>
</evidence>
<accession>A0ABD1PYC1</accession>
<name>A0ABD1PYC1_9LAMI</name>
<reference evidence="2" key="1">
    <citation type="submission" date="2024-07" db="EMBL/GenBank/DDBJ databases">
        <title>Two chromosome-level genome assemblies of Korean endemic species Abeliophyllum distichum and Forsythia ovata (Oleaceae).</title>
        <authorList>
            <person name="Jang H."/>
        </authorList>
    </citation>
    <scope>NUCLEOTIDE SEQUENCE [LARGE SCALE GENOMIC DNA]</scope>
</reference>